<evidence type="ECO:0000256" key="4">
    <source>
        <dbReference type="ARBA" id="ARBA00022679"/>
    </source>
</evidence>
<feature type="domain" description="Nicotinate/nicotinamide phosphoribosyltransferase" evidence="8">
    <location>
        <begin position="192"/>
        <end position="497"/>
    </location>
</feature>
<dbReference type="InterPro" id="IPR016471">
    <property type="entry name" value="Nicotinamide_PRibTrfase"/>
</dbReference>
<sequence length="517" mass="58380">MDLIQQATVIDLYKGDHISQYMPKTEYVFSNMTPRSNRLARVIRENYDGKMTWFGMQYALKNLLSRWDSTFFSLPKETAVGKFERLLGNAVGKDHINRQVKALGELWDLGYLPLEVKTLPEGVRVDMQVPTFTITNTNPDFFWLVNYMETYLSCTIWPFCNAAGVTLQYRQTSQNYADITGADDFWVDIANHCFAARGHRGMEDAMISGMGHSLSSLGTDTFWAIDALEQYYNADSDNEMVGLSVLASEHAVACQRIAYYREQGYTRYMEAECKSLEDYLTRVYPTGIFSYVADSEDYFGNLTVNLPKLKGLILSRKPDSNGLVKFVLRPDSSPKTPLEIICGDPDAEVGSPEHKGSLLLLDEVFGHTLNDKGYKVINPMVGLLYGEAIDIEMQQRIYSKMVEMGYCVSNLLLGVGSWGFLDRASRDSYSIAVKGCHSVIDGVETPMQKNPKTAAESKKSAKGLLRVEKEGDNYVLYDQQTPEQEQQGELKTVFLNGKLMYETSLAEIRQRVKDSIK</sequence>
<accession>A0A0H4IRS0</accession>
<dbReference type="PANTHER" id="PTHR43816">
    <property type="entry name" value="NICOTINAMIDE PHOSPHORIBOSYLTRANSFERASE"/>
    <property type="match status" value="1"/>
</dbReference>
<evidence type="ECO:0000313" key="9">
    <source>
        <dbReference type="EMBL" id="AKO60978.1"/>
    </source>
</evidence>
<dbReference type="SUPFAM" id="SSF51690">
    <property type="entry name" value="Nicotinate/Quinolinate PRTase C-terminal domain-like"/>
    <property type="match status" value="1"/>
</dbReference>
<keyword evidence="10" id="KW-1185">Reference proteome</keyword>
<name>A0A0H4IRS0_9CAUD</name>
<protein>
    <recommendedName>
        <fullName evidence="7">Nicotinamide phosphoribosyltransferase</fullName>
        <ecNumber evidence="6">2.4.2.12</ecNumber>
    </recommendedName>
</protein>
<proteinExistence type="inferred from homology"/>
<dbReference type="EMBL" id="KR534323">
    <property type="protein sequence ID" value="AKO60978.1"/>
    <property type="molecule type" value="Genomic_DNA"/>
</dbReference>
<dbReference type="OrthoDB" id="5829at10239"/>
<dbReference type="KEGG" id="vg:26796572"/>
<keyword evidence="3 9" id="KW-0328">Glycosyltransferase</keyword>
<keyword evidence="2" id="KW-0662">Pyridine nucleotide biosynthesis</keyword>
<evidence type="ECO:0000259" key="8">
    <source>
        <dbReference type="Pfam" id="PF04095"/>
    </source>
</evidence>
<evidence type="ECO:0000256" key="1">
    <source>
        <dbReference type="ARBA" id="ARBA00010897"/>
    </source>
</evidence>
<evidence type="ECO:0000256" key="5">
    <source>
        <dbReference type="ARBA" id="ARBA00035007"/>
    </source>
</evidence>
<dbReference type="GO" id="GO:0047280">
    <property type="term" value="F:nicotinamide phosphoribosyltransferase activity"/>
    <property type="evidence" value="ECO:0007669"/>
    <property type="project" value="UniProtKB-EC"/>
</dbReference>
<comment type="similarity">
    <text evidence="1">Belongs to the NAPRTase family.</text>
</comment>
<dbReference type="Proteomes" id="UP000202763">
    <property type="component" value="Segment"/>
</dbReference>
<evidence type="ECO:0000256" key="3">
    <source>
        <dbReference type="ARBA" id="ARBA00022676"/>
    </source>
</evidence>
<organism evidence="9 10">
    <name type="scientific">Pseudoalteromonas phage H101</name>
    <dbReference type="NCBI Taxonomy" id="1654919"/>
    <lineage>
        <taxon>Viruses</taxon>
        <taxon>Duplodnaviria</taxon>
        <taxon>Heunggongvirae</taxon>
        <taxon>Uroviricota</taxon>
        <taxon>Caudoviricetes</taxon>
        <taxon>Shandongvirus</taxon>
        <taxon>Shandongvirus H101</taxon>
    </lineage>
</organism>
<dbReference type="PIRSF" id="PIRSF005943">
    <property type="entry name" value="NMPRT"/>
    <property type="match status" value="1"/>
</dbReference>
<evidence type="ECO:0000256" key="7">
    <source>
        <dbReference type="ARBA" id="ARBA00035036"/>
    </source>
</evidence>
<evidence type="ECO:0000313" key="10">
    <source>
        <dbReference type="Proteomes" id="UP000202763"/>
    </source>
</evidence>
<dbReference type="PANTHER" id="PTHR43816:SF1">
    <property type="entry name" value="NICOTINAMIDE PHOSPHORIBOSYLTRANSFERASE"/>
    <property type="match status" value="1"/>
</dbReference>
<dbReference type="GeneID" id="26796572"/>
<keyword evidence="4 9" id="KW-0808">Transferase</keyword>
<evidence type="ECO:0000256" key="6">
    <source>
        <dbReference type="ARBA" id="ARBA00035024"/>
    </source>
</evidence>
<reference evidence="9 10" key="1">
    <citation type="submission" date="2015-05" db="EMBL/GenBank/DDBJ databases">
        <authorList>
            <person name="Wang D.B."/>
            <person name="Wang M."/>
        </authorList>
    </citation>
    <scope>NUCLEOTIDE SEQUENCE [LARGE SCALE GENOMIC DNA]</scope>
</reference>
<dbReference type="Pfam" id="PF04095">
    <property type="entry name" value="NAPRTase"/>
    <property type="match status" value="1"/>
</dbReference>
<dbReference type="GO" id="GO:0009435">
    <property type="term" value="P:NAD+ biosynthetic process"/>
    <property type="evidence" value="ECO:0007669"/>
    <property type="project" value="InterPro"/>
</dbReference>
<dbReference type="InterPro" id="IPR036068">
    <property type="entry name" value="Nicotinate_pribotase-like_C"/>
</dbReference>
<evidence type="ECO:0000256" key="2">
    <source>
        <dbReference type="ARBA" id="ARBA00022642"/>
    </source>
</evidence>
<dbReference type="Gene3D" id="3.20.20.70">
    <property type="entry name" value="Aldolase class I"/>
    <property type="match status" value="1"/>
</dbReference>
<dbReference type="RefSeq" id="YP_009225511.1">
    <property type="nucleotide sequence ID" value="NC_029094.1"/>
</dbReference>
<dbReference type="EC" id="2.4.2.12" evidence="6"/>
<comment type="pathway">
    <text evidence="5">Cofactor biosynthesis; NAD(+) biosynthesis; nicotinamide D-ribonucleotide from 5-phospho-alpha-D-ribose 1-diphosphate and nicotinamide: step 1/1.</text>
</comment>
<dbReference type="InterPro" id="IPR041525">
    <property type="entry name" value="N/Namide_PRibTrfase"/>
</dbReference>
<dbReference type="InterPro" id="IPR013785">
    <property type="entry name" value="Aldolase_TIM"/>
</dbReference>